<dbReference type="KEGG" id="rher:EHE19_013655"/>
<proteinExistence type="predicted"/>
<keyword evidence="2" id="KW-1185">Reference proteome</keyword>
<evidence type="ECO:0000313" key="2">
    <source>
        <dbReference type="Proteomes" id="UP000306409"/>
    </source>
</evidence>
<dbReference type="Gene3D" id="3.40.50.11900">
    <property type="match status" value="1"/>
</dbReference>
<gene>
    <name evidence="1" type="ORF">EHE19_013655</name>
</gene>
<dbReference type="Pfam" id="PF09989">
    <property type="entry name" value="DUF2229"/>
    <property type="match status" value="1"/>
</dbReference>
<dbReference type="AlphaFoldDB" id="A0A4U7J8K1"/>
<dbReference type="OrthoDB" id="9780120at2"/>
<sequence length="330" mass="37982">MIKVGIPRGLYYYKYSKLWETFFSELGAEVILSDKTNKNLLTDGANTCISEACLPIKIYFGHVMNLVGKVDIIFMPRFTSISKKQYICPEICGVPDMIKNSTKSLPRIIDTEINLRESNKNSWLAALRIGEFITRDRRKIKNAYKKALEAYRFERQILKSGVLTDEFMQDNVTLRMIKKRSTQFTVAVLGHCYTVYDSYINMELINKLRGYGFGVVTLDMLDYLESKLRCKELDKMLFWDYGTRAYGGVSQLIESGQVDGILVLTSFGCGVDSFVDELVEKKVRMESDIPFMKLVLDEHSAEAGFCTRLEAFVDMIIRRKTHDFYISTSR</sequence>
<dbReference type="InterPro" id="IPR010327">
    <property type="entry name" value="FldB/FldC_alpha/beta"/>
</dbReference>
<dbReference type="PANTHER" id="PTHR32329">
    <property type="entry name" value="BIFUNCTIONAL PROTEIN [INCLUDES 2-HYDROXYACYL-COA DEHYDRATASE (N-TER) AND ITS ACTIVATOR DOMAIN (C_TERM)-RELATED"/>
    <property type="match status" value="1"/>
</dbReference>
<dbReference type="RefSeq" id="WP_137698849.1">
    <property type="nucleotide sequence ID" value="NZ_CP061336.1"/>
</dbReference>
<organism evidence="1 2">
    <name type="scientific">Ruminiclostridium herbifermentans</name>
    <dbReference type="NCBI Taxonomy" id="2488810"/>
    <lineage>
        <taxon>Bacteria</taxon>
        <taxon>Bacillati</taxon>
        <taxon>Bacillota</taxon>
        <taxon>Clostridia</taxon>
        <taxon>Eubacteriales</taxon>
        <taxon>Oscillospiraceae</taxon>
        <taxon>Ruminiclostridium</taxon>
    </lineage>
</organism>
<dbReference type="EMBL" id="CP061336">
    <property type="protein sequence ID" value="QNU65927.1"/>
    <property type="molecule type" value="Genomic_DNA"/>
</dbReference>
<dbReference type="Proteomes" id="UP000306409">
    <property type="component" value="Chromosome"/>
</dbReference>
<reference evidence="1 2" key="1">
    <citation type="submission" date="2020-09" db="EMBL/GenBank/DDBJ databases">
        <title>Characterization and genome sequencing of Ruminiclostridium sp. nov. MA18.</title>
        <authorList>
            <person name="Rettenmaier R."/>
            <person name="Kowollik M.-L."/>
            <person name="Liebl W."/>
            <person name="Zverlov V."/>
        </authorList>
    </citation>
    <scope>NUCLEOTIDE SEQUENCE [LARGE SCALE GENOMIC DNA]</scope>
    <source>
        <strain evidence="1 2">MA18</strain>
    </source>
</reference>
<dbReference type="PANTHER" id="PTHR32329:SF2">
    <property type="entry name" value="BIFUNCTIONAL PROTEIN [INCLUDES 2-HYDROXYACYL-COA DEHYDRATASE (N-TER) AND ITS ACTIVATOR DOMAIN (C_TERM)"/>
    <property type="match status" value="1"/>
</dbReference>
<dbReference type="InterPro" id="IPR051805">
    <property type="entry name" value="Dehydratase_Activator_Redct"/>
</dbReference>
<accession>A0A4U7J8K1</accession>
<dbReference type="InterPro" id="IPR018709">
    <property type="entry name" value="CoA_activase_DUF2229"/>
</dbReference>
<protein>
    <submittedName>
        <fullName evidence="1">Uncharacterized protein</fullName>
    </submittedName>
</protein>
<evidence type="ECO:0000313" key="1">
    <source>
        <dbReference type="EMBL" id="QNU65927.1"/>
    </source>
</evidence>
<name>A0A4U7J8K1_9FIRM</name>
<dbReference type="Pfam" id="PF06050">
    <property type="entry name" value="HGD-D"/>
    <property type="match status" value="1"/>
</dbReference>